<evidence type="ECO:0000313" key="1">
    <source>
        <dbReference type="EMBL" id="WAS95897.1"/>
    </source>
</evidence>
<gene>
    <name evidence="1" type="ORF">O0S08_07010</name>
</gene>
<proteinExistence type="predicted"/>
<evidence type="ECO:0000313" key="2">
    <source>
        <dbReference type="Proteomes" id="UP001164459"/>
    </source>
</evidence>
<dbReference type="EMBL" id="CP114040">
    <property type="protein sequence ID" value="WAS95897.1"/>
    <property type="molecule type" value="Genomic_DNA"/>
</dbReference>
<keyword evidence="2" id="KW-1185">Reference proteome</keyword>
<dbReference type="Proteomes" id="UP001164459">
    <property type="component" value="Chromosome"/>
</dbReference>
<name>A0ABY7H9W8_9BACT</name>
<accession>A0ABY7H9W8</accession>
<sequence length="138" mass="15672">MLDDALAIIRARPNMYFRDAPQLASGLVDEALSLGCQHVHVLAPGERWIVMASTDWFQFSNTSVRALFERIVPFTQSPPNGMWLEVVLTAFCDEVATWTQTDALVVRGAEASWSPIWEDTRRSFPDMRRFVAFTSPHQ</sequence>
<organism evidence="1 2">
    <name type="scientific">Nannocystis punicea</name>
    <dbReference type="NCBI Taxonomy" id="2995304"/>
    <lineage>
        <taxon>Bacteria</taxon>
        <taxon>Pseudomonadati</taxon>
        <taxon>Myxococcota</taxon>
        <taxon>Polyangia</taxon>
        <taxon>Nannocystales</taxon>
        <taxon>Nannocystaceae</taxon>
        <taxon>Nannocystis</taxon>
    </lineage>
</organism>
<protein>
    <submittedName>
        <fullName evidence="1">Uncharacterized protein</fullName>
    </submittedName>
</protein>
<reference evidence="1" key="1">
    <citation type="submission" date="2022-11" db="EMBL/GenBank/DDBJ databases">
        <title>Minimal conservation of predation-associated metabolite biosynthetic gene clusters underscores biosynthetic potential of Myxococcota including descriptions for ten novel species: Archangium lansinium sp. nov., Myxococcus landrumus sp. nov., Nannocystis bai.</title>
        <authorList>
            <person name="Ahearne A."/>
            <person name="Stevens C."/>
            <person name="Dowd S."/>
        </authorList>
    </citation>
    <scope>NUCLEOTIDE SEQUENCE</scope>
    <source>
        <strain evidence="1">Fl3</strain>
    </source>
</reference>
<dbReference type="RefSeq" id="WP_269038240.1">
    <property type="nucleotide sequence ID" value="NZ_CP114040.1"/>
</dbReference>